<feature type="domain" description="LOB" evidence="3">
    <location>
        <begin position="9"/>
        <end position="110"/>
    </location>
</feature>
<dbReference type="PANTHER" id="PTHR31301">
    <property type="entry name" value="LOB DOMAIN-CONTAINING PROTEIN 4-RELATED"/>
    <property type="match status" value="1"/>
</dbReference>
<evidence type="ECO:0000259" key="3">
    <source>
        <dbReference type="PROSITE" id="PS50891"/>
    </source>
</evidence>
<evidence type="ECO:0000313" key="5">
    <source>
        <dbReference type="Proteomes" id="UP001177140"/>
    </source>
</evidence>
<dbReference type="PANTHER" id="PTHR31301:SF21">
    <property type="entry name" value="LOB DOMAIN-CONTAINING PROTEIN 27-RELATED"/>
    <property type="match status" value="1"/>
</dbReference>
<dbReference type="EMBL" id="JAJJMA010226196">
    <property type="protein sequence ID" value="MCL7041666.1"/>
    <property type="molecule type" value="Genomic_DNA"/>
</dbReference>
<sequence>MTVKGGTSQACAACKYQRRKCANNCPLKPYFPADQPKMFQNAHRLFGVSNILKIISPLPPSHKSEAMRSIIYQSNIRDKHRVHGCVAIIEQLRFQIQQAKFELEAVNAQLAMYRQQYHNELSPAVAPPLESSPCSQLQLGMGGPSNNNAIPLLNQHPYQMFDAIEDGNSNATYSTSLDYIDNKDNIMNPLWAQQSYMDNDINNNSMVIHQSQFMGQPIPLQQLSLSDAPQDYDEMPTVLFDTIDDRQSFIHSKDPYESRYDVIFLFSSSTSNGFFLFSLTTSSLTASAHNPHNHLPSNFSFTSVM</sequence>
<feature type="coiled-coil region" evidence="2">
    <location>
        <begin position="89"/>
        <end position="116"/>
    </location>
</feature>
<proteinExistence type="inferred from homology"/>
<organism evidence="4 5">
    <name type="scientific">Papaver nudicaule</name>
    <name type="common">Iceland poppy</name>
    <dbReference type="NCBI Taxonomy" id="74823"/>
    <lineage>
        <taxon>Eukaryota</taxon>
        <taxon>Viridiplantae</taxon>
        <taxon>Streptophyta</taxon>
        <taxon>Embryophyta</taxon>
        <taxon>Tracheophyta</taxon>
        <taxon>Spermatophyta</taxon>
        <taxon>Magnoliopsida</taxon>
        <taxon>Ranunculales</taxon>
        <taxon>Papaveraceae</taxon>
        <taxon>Papaveroideae</taxon>
        <taxon>Papaver</taxon>
    </lineage>
</organism>
<dbReference type="PROSITE" id="PS50891">
    <property type="entry name" value="LOB"/>
    <property type="match status" value="1"/>
</dbReference>
<comment type="similarity">
    <text evidence="1">Belongs to the LOB domain-containing protein family.</text>
</comment>
<evidence type="ECO:0000256" key="2">
    <source>
        <dbReference type="SAM" id="Coils"/>
    </source>
</evidence>
<keyword evidence="5" id="KW-1185">Reference proteome</keyword>
<accession>A0AA41VI21</accession>
<reference evidence="4" key="1">
    <citation type="submission" date="2022-03" db="EMBL/GenBank/DDBJ databases">
        <title>A functionally conserved STORR gene fusion in Papaver species that diverged 16.8 million years ago.</title>
        <authorList>
            <person name="Catania T."/>
        </authorList>
    </citation>
    <scope>NUCLEOTIDE SEQUENCE</scope>
    <source>
        <strain evidence="4">S-191538</strain>
    </source>
</reference>
<dbReference type="AlphaFoldDB" id="A0AA41VI21"/>
<dbReference type="InterPro" id="IPR004883">
    <property type="entry name" value="LOB"/>
</dbReference>
<dbReference type="Pfam" id="PF03195">
    <property type="entry name" value="LOB"/>
    <property type="match status" value="1"/>
</dbReference>
<dbReference type="Proteomes" id="UP001177140">
    <property type="component" value="Unassembled WGS sequence"/>
</dbReference>
<comment type="caution">
    <text evidence="4">The sequence shown here is derived from an EMBL/GenBank/DDBJ whole genome shotgun (WGS) entry which is preliminary data.</text>
</comment>
<name>A0AA41VI21_PAPNU</name>
<keyword evidence="2" id="KW-0175">Coiled coil</keyword>
<evidence type="ECO:0000313" key="4">
    <source>
        <dbReference type="EMBL" id="MCL7041666.1"/>
    </source>
</evidence>
<gene>
    <name evidence="4" type="ORF">MKW94_004555</name>
</gene>
<evidence type="ECO:0000256" key="1">
    <source>
        <dbReference type="ARBA" id="ARBA00005474"/>
    </source>
</evidence>
<protein>
    <recommendedName>
        <fullName evidence="3">LOB domain-containing protein</fullName>
    </recommendedName>
</protein>